<feature type="domain" description="Gfo/Idh/MocA-like oxidoreductase N-terminal" evidence="1">
    <location>
        <begin position="7"/>
        <end position="97"/>
    </location>
</feature>
<dbReference type="InterPro" id="IPR051450">
    <property type="entry name" value="Gfo/Idh/MocA_Oxidoreductases"/>
</dbReference>
<dbReference type="Proteomes" id="UP000185924">
    <property type="component" value="Unassembled WGS sequence"/>
</dbReference>
<reference evidence="4" key="1">
    <citation type="submission" date="2017-01" db="EMBL/GenBank/DDBJ databases">
        <authorList>
            <person name="Varghese N."/>
            <person name="Submissions S."/>
        </authorList>
    </citation>
    <scope>NUCLEOTIDE SEQUENCE [LARGE SCALE GENOMIC DNA]</scope>
    <source>
        <strain evidence="4">DM9</strain>
    </source>
</reference>
<gene>
    <name evidence="3" type="ORF">SAMN05421545_3557</name>
</gene>
<dbReference type="InterPro" id="IPR000683">
    <property type="entry name" value="Gfo/Idh/MocA-like_OxRdtase_N"/>
</dbReference>
<dbReference type="PANTHER" id="PTHR43377:SF1">
    <property type="entry name" value="BILIVERDIN REDUCTASE A"/>
    <property type="match status" value="1"/>
</dbReference>
<dbReference type="InterPro" id="IPR055170">
    <property type="entry name" value="GFO_IDH_MocA-like_dom"/>
</dbReference>
<name>A0A1N7ATB9_9BACT</name>
<dbReference type="PANTHER" id="PTHR43377">
    <property type="entry name" value="BILIVERDIN REDUCTASE A"/>
    <property type="match status" value="1"/>
</dbReference>
<dbReference type="EMBL" id="FTNM01000006">
    <property type="protein sequence ID" value="SIR42262.1"/>
    <property type="molecule type" value="Genomic_DNA"/>
</dbReference>
<dbReference type="SUPFAM" id="SSF51735">
    <property type="entry name" value="NAD(P)-binding Rossmann-fold domains"/>
    <property type="match status" value="1"/>
</dbReference>
<evidence type="ECO:0000259" key="2">
    <source>
        <dbReference type="Pfam" id="PF22725"/>
    </source>
</evidence>
<dbReference type="Pfam" id="PF01408">
    <property type="entry name" value="GFO_IDH_MocA"/>
    <property type="match status" value="1"/>
</dbReference>
<sequence length="347" mass="39856">MKSVESLKVLVVGLGSMGKRRIRNLRALGVKNIVGYDSRPDRRKEAQDKYDITSLETVDTNTIQQYGFDAFVISVPPAIHHHYMELSVSLGIPFFVEASVVDHGLDNIIAAVNENNLVAAPSGTLYFHNGIRKIYEIVKSGELGKVTNVTYHSGQYLPDWHTYEKVSEYYVSQKETGGAREIVPFELTWITKLFGFPQNVVGSYLKTIEIEGAEEIEDTYNAILHYENGLLINLAIDVVSRYGTRKLLINGSKKQLRWSWEDQSIEVFNPDTNQWDSYKYDSIEAHEGYNKNITEQMYIDELGNFLNAALGKEKFFNDLEYDRNVLRLLYTIEQSWNEKRYIDYTTV</sequence>
<evidence type="ECO:0000313" key="3">
    <source>
        <dbReference type="EMBL" id="SIR42262.1"/>
    </source>
</evidence>
<dbReference type="GO" id="GO:0000166">
    <property type="term" value="F:nucleotide binding"/>
    <property type="evidence" value="ECO:0007669"/>
    <property type="project" value="InterPro"/>
</dbReference>
<organism evidence="3 4">
    <name type="scientific">Pontibacter lucknowensis</name>
    <dbReference type="NCBI Taxonomy" id="1077936"/>
    <lineage>
        <taxon>Bacteria</taxon>
        <taxon>Pseudomonadati</taxon>
        <taxon>Bacteroidota</taxon>
        <taxon>Cytophagia</taxon>
        <taxon>Cytophagales</taxon>
        <taxon>Hymenobacteraceae</taxon>
        <taxon>Pontibacter</taxon>
    </lineage>
</organism>
<dbReference type="STRING" id="1077936.SAMN05421545_3557"/>
<evidence type="ECO:0000259" key="1">
    <source>
        <dbReference type="Pfam" id="PF01408"/>
    </source>
</evidence>
<dbReference type="AlphaFoldDB" id="A0A1N7ATB9"/>
<dbReference type="Gene3D" id="3.30.360.10">
    <property type="entry name" value="Dihydrodipicolinate Reductase, domain 2"/>
    <property type="match status" value="1"/>
</dbReference>
<dbReference type="RefSeq" id="WP_076423074.1">
    <property type="nucleotide sequence ID" value="NZ_FTNM01000006.1"/>
</dbReference>
<dbReference type="InterPro" id="IPR036291">
    <property type="entry name" value="NAD(P)-bd_dom_sf"/>
</dbReference>
<proteinExistence type="predicted"/>
<protein>
    <submittedName>
        <fullName evidence="3">Predicted dehydrogenase</fullName>
    </submittedName>
</protein>
<feature type="domain" description="GFO/IDH/MocA-like oxidoreductase" evidence="2">
    <location>
        <begin position="131"/>
        <end position="256"/>
    </location>
</feature>
<dbReference type="Gene3D" id="3.40.50.720">
    <property type="entry name" value="NAD(P)-binding Rossmann-like Domain"/>
    <property type="match status" value="1"/>
</dbReference>
<keyword evidence="4" id="KW-1185">Reference proteome</keyword>
<evidence type="ECO:0000313" key="4">
    <source>
        <dbReference type="Proteomes" id="UP000185924"/>
    </source>
</evidence>
<dbReference type="Pfam" id="PF22725">
    <property type="entry name" value="GFO_IDH_MocA_C3"/>
    <property type="match status" value="1"/>
</dbReference>
<dbReference type="SUPFAM" id="SSF55347">
    <property type="entry name" value="Glyceraldehyde-3-phosphate dehydrogenase-like, C-terminal domain"/>
    <property type="match status" value="1"/>
</dbReference>
<accession>A0A1N7ATB9</accession>
<dbReference type="OrthoDB" id="9815825at2"/>